<sequence length="216" mass="24058">MRNVSEFNLTKKYIEETCSYEPDFFNQIRDSIIAAGINEMSIDADSAQFLRVLLKTTGAKNVLELGTLGGYSAILFASIIPAIGHVTTIDNDVRYQPLSQGNAEKTGYKDKITFICNDGLKAMEQLASEGATFDFFFIDAAKNSYINYYEWALSMAKPGAMIVADNTLWKGEVPDPDKTSNPIRAMRRFNEYVSQDERVDVIITTTGDGMTLARVK</sequence>
<keyword evidence="2 4" id="KW-0808">Transferase</keyword>
<keyword evidence="3" id="KW-0949">S-adenosyl-L-methionine</keyword>
<gene>
    <name evidence="4" type="ORF">CNY62_01220</name>
</gene>
<name>A0A291KD83_BROTH</name>
<proteinExistence type="predicted"/>
<keyword evidence="5" id="KW-1185">Reference proteome</keyword>
<dbReference type="PROSITE" id="PS51682">
    <property type="entry name" value="SAM_OMT_I"/>
    <property type="match status" value="1"/>
</dbReference>
<dbReference type="Pfam" id="PF01596">
    <property type="entry name" value="Methyltransf_3"/>
    <property type="match status" value="1"/>
</dbReference>
<accession>A0A291KD83</accession>
<evidence type="ECO:0000256" key="3">
    <source>
        <dbReference type="ARBA" id="ARBA00022691"/>
    </source>
</evidence>
<dbReference type="CDD" id="cd02440">
    <property type="entry name" value="AdoMet_MTases"/>
    <property type="match status" value="1"/>
</dbReference>
<dbReference type="GO" id="GO:0032259">
    <property type="term" value="P:methylation"/>
    <property type="evidence" value="ECO:0007669"/>
    <property type="project" value="UniProtKB-KW"/>
</dbReference>
<evidence type="ECO:0000313" key="4">
    <source>
        <dbReference type="EMBL" id="ATF25110.1"/>
    </source>
</evidence>
<organism evidence="4 5">
    <name type="scientific">Brochothrix thermosphacta</name>
    <name type="common">Microbacterium thermosphactum</name>
    <dbReference type="NCBI Taxonomy" id="2756"/>
    <lineage>
        <taxon>Bacteria</taxon>
        <taxon>Bacillati</taxon>
        <taxon>Bacillota</taxon>
        <taxon>Bacilli</taxon>
        <taxon>Bacillales</taxon>
        <taxon>Listeriaceae</taxon>
        <taxon>Brochothrix</taxon>
    </lineage>
</organism>
<dbReference type="GO" id="GO:0008171">
    <property type="term" value="F:O-methyltransferase activity"/>
    <property type="evidence" value="ECO:0007669"/>
    <property type="project" value="InterPro"/>
</dbReference>
<dbReference type="InterPro" id="IPR050362">
    <property type="entry name" value="Cation-dep_OMT"/>
</dbReference>
<dbReference type="PANTHER" id="PTHR10509">
    <property type="entry name" value="O-METHYLTRANSFERASE-RELATED"/>
    <property type="match status" value="1"/>
</dbReference>
<dbReference type="Gene3D" id="3.40.50.150">
    <property type="entry name" value="Vaccinia Virus protein VP39"/>
    <property type="match status" value="1"/>
</dbReference>
<dbReference type="InterPro" id="IPR002935">
    <property type="entry name" value="SAM_O-MeTrfase"/>
</dbReference>
<evidence type="ECO:0000256" key="1">
    <source>
        <dbReference type="ARBA" id="ARBA00022603"/>
    </source>
</evidence>
<reference evidence="4 5" key="1">
    <citation type="submission" date="2017-09" db="EMBL/GenBank/DDBJ databases">
        <title>Complete Genome Sequences of Two Strains of the Meat Spoilage Bacterium Brochothrix thermosphacta Isolated from Ground Chicken.</title>
        <authorList>
            <person name="Paoli G.C."/>
            <person name="Wijey C."/>
            <person name="Chen C.-Y."/>
            <person name="Nguyen L."/>
            <person name="Yan X."/>
            <person name="Irwin P.L."/>
        </authorList>
    </citation>
    <scope>NUCLEOTIDE SEQUENCE [LARGE SCALE GENOMIC DNA]</scope>
    <source>
        <strain evidence="4 5">BI</strain>
    </source>
</reference>
<dbReference type="GO" id="GO:0008757">
    <property type="term" value="F:S-adenosylmethionine-dependent methyltransferase activity"/>
    <property type="evidence" value="ECO:0007669"/>
    <property type="project" value="TreeGrafter"/>
</dbReference>
<evidence type="ECO:0000256" key="2">
    <source>
        <dbReference type="ARBA" id="ARBA00022679"/>
    </source>
</evidence>
<dbReference type="KEGG" id="bths:CNY62_01220"/>
<dbReference type="AlphaFoldDB" id="A0A291KD83"/>
<dbReference type="STRING" id="2756.BFR44_02295"/>
<dbReference type="EMBL" id="CP023483">
    <property type="protein sequence ID" value="ATF25110.1"/>
    <property type="molecule type" value="Genomic_DNA"/>
</dbReference>
<dbReference type="Proteomes" id="UP000243591">
    <property type="component" value="Chromosome"/>
</dbReference>
<protein>
    <submittedName>
        <fullName evidence="4">Methyltransferase</fullName>
    </submittedName>
</protein>
<dbReference type="InterPro" id="IPR029063">
    <property type="entry name" value="SAM-dependent_MTases_sf"/>
</dbReference>
<evidence type="ECO:0000313" key="5">
    <source>
        <dbReference type="Proteomes" id="UP000243591"/>
    </source>
</evidence>
<dbReference type="PANTHER" id="PTHR10509:SF14">
    <property type="entry name" value="CAFFEOYL-COA O-METHYLTRANSFERASE 3-RELATED"/>
    <property type="match status" value="1"/>
</dbReference>
<keyword evidence="1 4" id="KW-0489">Methyltransferase</keyword>
<dbReference type="SUPFAM" id="SSF53335">
    <property type="entry name" value="S-adenosyl-L-methionine-dependent methyltransferases"/>
    <property type="match status" value="1"/>
</dbReference>